<organism evidence="1 2">
    <name type="scientific">Klebsiella pneumoniae</name>
    <dbReference type="NCBI Taxonomy" id="573"/>
    <lineage>
        <taxon>Bacteria</taxon>
        <taxon>Pseudomonadati</taxon>
        <taxon>Pseudomonadota</taxon>
        <taxon>Gammaproteobacteria</taxon>
        <taxon>Enterobacterales</taxon>
        <taxon>Enterobacteriaceae</taxon>
        <taxon>Klebsiella/Raoultella group</taxon>
        <taxon>Klebsiella</taxon>
        <taxon>Klebsiella pneumoniae complex</taxon>
    </lineage>
</organism>
<dbReference type="Proteomes" id="UP000251721">
    <property type="component" value="Unassembled WGS sequence"/>
</dbReference>
<dbReference type="AlphaFoldDB" id="A0A2X3F5W9"/>
<evidence type="ECO:0000313" key="2">
    <source>
        <dbReference type="Proteomes" id="UP000251721"/>
    </source>
</evidence>
<proteinExistence type="predicted"/>
<name>A0A2X3F5W9_KLEPN</name>
<protein>
    <submittedName>
        <fullName evidence="1">Uncharacterized protein</fullName>
    </submittedName>
</protein>
<sequence length="45" mass="4487">MGIGHQNIESGTARIIASGGADGAAANNDKIVLHGEFRVIALLAG</sequence>
<reference evidence="1 2" key="1">
    <citation type="submission" date="2018-06" db="EMBL/GenBank/DDBJ databases">
        <authorList>
            <consortium name="Pathogen Informatics"/>
            <person name="Doyle S."/>
        </authorList>
    </citation>
    <scope>NUCLEOTIDE SEQUENCE [LARGE SCALE GENOMIC DNA]</scope>
    <source>
        <strain evidence="1 2">NCTC13465</strain>
    </source>
</reference>
<gene>
    <name evidence="1" type="ORF">NCTC13465_02318</name>
</gene>
<accession>A0A2X3F5W9</accession>
<evidence type="ECO:0000313" key="1">
    <source>
        <dbReference type="EMBL" id="SQC43831.1"/>
    </source>
</evidence>
<dbReference type="EMBL" id="UAWQ01000015">
    <property type="protein sequence ID" value="SQC43831.1"/>
    <property type="molecule type" value="Genomic_DNA"/>
</dbReference>